<name>K3WY52_GLOUD</name>
<dbReference type="InterPro" id="IPR038595">
    <property type="entry name" value="LOR_sf"/>
</dbReference>
<evidence type="ECO:0000313" key="4">
    <source>
        <dbReference type="Proteomes" id="UP000019132"/>
    </source>
</evidence>
<dbReference type="SUPFAM" id="SSF54518">
    <property type="entry name" value="Tubby C-terminal domain-like"/>
    <property type="match status" value="1"/>
</dbReference>
<dbReference type="EMBL" id="GL376624">
    <property type="status" value="NOT_ANNOTATED_CDS"/>
    <property type="molecule type" value="Genomic_DNA"/>
</dbReference>
<dbReference type="InterPro" id="IPR007612">
    <property type="entry name" value="LOR"/>
</dbReference>
<dbReference type="AlphaFoldDB" id="K3WY52"/>
<dbReference type="OMA" id="VIGPEYC"/>
<dbReference type="HOGENOM" id="CLU_063146_1_0_1"/>
<evidence type="ECO:0000313" key="3">
    <source>
        <dbReference type="EnsemblProtists" id="PYU1_T009900"/>
    </source>
</evidence>
<reference evidence="3" key="3">
    <citation type="submission" date="2015-02" db="UniProtKB">
        <authorList>
            <consortium name="EnsemblProtists"/>
        </authorList>
    </citation>
    <scope>IDENTIFICATION</scope>
    <source>
        <strain evidence="3">DAOM BR144</strain>
    </source>
</reference>
<dbReference type="STRING" id="431595.K3WY52"/>
<dbReference type="EnsemblProtists" id="PYU1_T009900">
    <property type="protein sequence ID" value="PYU1_T009900"/>
    <property type="gene ID" value="PYU1_G009882"/>
</dbReference>
<dbReference type="PANTHER" id="PTHR31087:SF161">
    <property type="entry name" value="TUBBY C 2 FAMILY PROTEIN"/>
    <property type="match status" value="1"/>
</dbReference>
<reference evidence="4" key="2">
    <citation type="submission" date="2010-04" db="EMBL/GenBank/DDBJ databases">
        <authorList>
            <person name="Buell R."/>
            <person name="Hamilton J."/>
            <person name="Hostetler J."/>
        </authorList>
    </citation>
    <scope>NUCLEOTIDE SEQUENCE [LARGE SCALE GENOMIC DNA]</scope>
    <source>
        <strain evidence="4">DAOM:BR144</strain>
    </source>
</reference>
<dbReference type="InParanoid" id="K3WY52"/>
<reference evidence="4" key="1">
    <citation type="journal article" date="2010" name="Genome Biol.">
        <title>Genome sequence of the necrotrophic plant pathogen Pythium ultimum reveals original pathogenicity mechanisms and effector repertoire.</title>
        <authorList>
            <person name="Levesque C.A."/>
            <person name="Brouwer H."/>
            <person name="Cano L."/>
            <person name="Hamilton J.P."/>
            <person name="Holt C."/>
            <person name="Huitema E."/>
            <person name="Raffaele S."/>
            <person name="Robideau G.P."/>
            <person name="Thines M."/>
            <person name="Win J."/>
            <person name="Zerillo M.M."/>
            <person name="Beakes G.W."/>
            <person name="Boore J.L."/>
            <person name="Busam D."/>
            <person name="Dumas B."/>
            <person name="Ferriera S."/>
            <person name="Fuerstenberg S.I."/>
            <person name="Gachon C.M."/>
            <person name="Gaulin E."/>
            <person name="Govers F."/>
            <person name="Grenville-Briggs L."/>
            <person name="Horner N."/>
            <person name="Hostetler J."/>
            <person name="Jiang R.H."/>
            <person name="Johnson J."/>
            <person name="Krajaejun T."/>
            <person name="Lin H."/>
            <person name="Meijer H.J."/>
            <person name="Moore B."/>
            <person name="Morris P."/>
            <person name="Phuntmart V."/>
            <person name="Puiu D."/>
            <person name="Shetty J."/>
            <person name="Stajich J.E."/>
            <person name="Tripathy S."/>
            <person name="Wawra S."/>
            <person name="van West P."/>
            <person name="Whitty B.R."/>
            <person name="Coutinho P.M."/>
            <person name="Henrissat B."/>
            <person name="Martin F."/>
            <person name="Thomas P.D."/>
            <person name="Tyler B.M."/>
            <person name="De Vries R.P."/>
            <person name="Kamoun S."/>
            <person name="Yandell M."/>
            <person name="Tisserat N."/>
            <person name="Buell C.R."/>
        </authorList>
    </citation>
    <scope>NUCLEOTIDE SEQUENCE</scope>
    <source>
        <strain evidence="4">DAOM:BR144</strain>
    </source>
</reference>
<dbReference type="PANTHER" id="PTHR31087">
    <property type="match status" value="1"/>
</dbReference>
<dbReference type="Gene3D" id="2.40.160.200">
    <property type="entry name" value="LURP1-related"/>
    <property type="match status" value="1"/>
</dbReference>
<protein>
    <recommendedName>
        <fullName evidence="5">Tubby C-terminal domain-containing protein</fullName>
    </recommendedName>
</protein>
<organism evidence="3 4">
    <name type="scientific">Globisporangium ultimum (strain ATCC 200006 / CBS 805.95 / DAOM BR144)</name>
    <name type="common">Pythium ultimum</name>
    <dbReference type="NCBI Taxonomy" id="431595"/>
    <lineage>
        <taxon>Eukaryota</taxon>
        <taxon>Sar</taxon>
        <taxon>Stramenopiles</taxon>
        <taxon>Oomycota</taxon>
        <taxon>Peronosporomycetes</taxon>
        <taxon>Pythiales</taxon>
        <taxon>Pythiaceae</taxon>
        <taxon>Globisporangium</taxon>
    </lineage>
</organism>
<dbReference type="eggNOG" id="ENOG502RUXG">
    <property type="taxonomic scope" value="Eukaryota"/>
</dbReference>
<evidence type="ECO:0000256" key="1">
    <source>
        <dbReference type="ARBA" id="ARBA00005437"/>
    </source>
</evidence>
<keyword evidence="4" id="KW-1185">Reference proteome</keyword>
<dbReference type="VEuPathDB" id="FungiDB:PYU1_G009882"/>
<sequence length="253" mass="28157">MGGSQSIETFKTYTTPGYKPKPQKTQTSQPQMSFIDSVRTITTPGYKPPTAHSSLMTSSMQSVIAFERRFCNAGSVTLHLREKFFSLSGDDFSIKDANTGAVWFRASGRVLSIREKKMLLDANSRPIANMKEEFFALMPSYNVYTGSSSSGSPLLNIHCKFTLLNTDLRVDFTNKATGKRCRMGLEGSWTHRKATIWLDCNGRQETVAKIYRPLTAARNIVLGAQDYYVQVSGNVDLALITLICLVLDEKASH</sequence>
<comment type="similarity">
    <text evidence="1">Belongs to the LOR family.</text>
</comment>
<dbReference type="Pfam" id="PF04525">
    <property type="entry name" value="LOR"/>
    <property type="match status" value="1"/>
</dbReference>
<evidence type="ECO:0000256" key="2">
    <source>
        <dbReference type="SAM" id="MobiDB-lite"/>
    </source>
</evidence>
<proteinExistence type="inferred from homology"/>
<feature type="region of interest" description="Disordered" evidence="2">
    <location>
        <begin position="1"/>
        <end position="30"/>
    </location>
</feature>
<dbReference type="Proteomes" id="UP000019132">
    <property type="component" value="Unassembled WGS sequence"/>
</dbReference>
<feature type="compositionally biased region" description="Polar residues" evidence="2">
    <location>
        <begin position="1"/>
        <end position="15"/>
    </location>
</feature>
<evidence type="ECO:0008006" key="5">
    <source>
        <dbReference type="Google" id="ProtNLM"/>
    </source>
</evidence>
<dbReference type="InterPro" id="IPR025659">
    <property type="entry name" value="Tubby-like_C"/>
</dbReference>
<accession>K3WY52</accession>